<feature type="domain" description="Tubulin-folding cofactor D ARM repeats" evidence="4">
    <location>
        <begin position="453"/>
        <end position="587"/>
    </location>
</feature>
<sequence>MKARVGEVGSWNIRKDTMDAADQDLDAKLYKASGTLLNEIKFKLPLLLSHPGTKPPKPRLQVLNVKCEELRQLLDRFQEWPQLLDPYLATMVQHLADAFIYYMANSRSSYNAGISNTSPLPRAICRLLYSFCKVRGYKVIVRLLNNEPRYLVPMLQTFQAWNHSGLGMTWEERYIMLLWLSHLMLAPFELVNMYIDTPDAESRQSSLGMGQLPGIAAEVVPLSLEQLQTSGKEQQTASILLVRLCLRKDMQQHDLHGRILNHAIRTLLDDHTLVDNSPYRALGLLSLLHGISNSASDSEIAPYLEQIFQLASAIATSENGRHVLLRSFAPARKLLLRITRVVLTHAISWNQSTARLSTDSLNLMLEGGIQYFLDGLGDKETPVRMTAAKALSIIALKLDQDMSEEVIEAVLATLKENVFLEDPHTRKLTPLTERNNSKARGLRTNIDAVDPLKWHGLMLTLSHFLFRRSPPATMLTPIIQALISGLEFEQRSNVGTSVGVGVRDAACFGLWSVARKYSTAELALVDVSQLAGHALHRSLHIQSVLQLLACRLSTSACSDPSGNIRRGASAALQELIGRHPDTISQGISIVQTIDYHAVARLSRAMLEVSVEAAFLDPLYHLTLFQAFTEWRGARAVDPNQRRWASIALRKLAQNLPLEDVLQLTHTIYIDLLDLKSLNVGSTAGVRHGLLLALSSGLQALAQHDPTLAMPVRWLPEGEKIIDLYKLTGKIDGRLTPDVELIMEGISSVIRTMSSSIVVAPDSVSDMEQPWVASAWEILSHCTGSSSRELVVEASANANFEVITHLPVEKQAAILSKWLDPADQSPTVYTSKGRMKTLSLLHNHLVSAKPSELVLLRKGIVSYLVGIIEGSYKIETRVDAMEGLSTILPSIVVNSVAEARSIADALSSGLTDYTNDQRGDIGSTLRLKSLDAVDSLRDNVNLSADVSRAVLEAVMPPIVKLAAEKLNNVRFRAWQSLERHLGDHYPTQSNPRFDYLGQVSSVAYFETLLHLLSAEWARKSLILGLVSSATAGTEAICRAASNAFVAYFQFLAVHDRDILVKAVSRIVLDQLTENATQDDKAVLPMLDFLGVMIDHNLFDIDLVKAGDVDLFSTLLALQGSSCSLARAESLLNAYSRIIGIGPYRVPALDKMTRQLLHRWPKVRNSAADLLYLHMGNEKLAEWDWNRQVAQNKPVVLEIRKEVGIAGGAKKPPSR</sequence>
<comment type="caution">
    <text evidence="5">The sequence shown here is derived from an EMBL/GenBank/DDBJ whole genome shotgun (WGS) entry which is preliminary data.</text>
</comment>
<dbReference type="GO" id="GO:0007021">
    <property type="term" value="P:tubulin complex assembly"/>
    <property type="evidence" value="ECO:0007669"/>
    <property type="project" value="InterPro"/>
</dbReference>
<dbReference type="OrthoDB" id="10253476at2759"/>
<protein>
    <submittedName>
        <fullName evidence="5">Uncharacterized protein</fullName>
    </submittedName>
</protein>
<dbReference type="VEuPathDB" id="FungiDB:PV10_04811"/>
<reference evidence="5 6" key="1">
    <citation type="submission" date="2017-03" db="EMBL/GenBank/DDBJ databases">
        <title>Genomes of endolithic fungi from Antarctica.</title>
        <authorList>
            <person name="Coleine C."/>
            <person name="Masonjones S."/>
            <person name="Stajich J.E."/>
        </authorList>
    </citation>
    <scope>NUCLEOTIDE SEQUENCE [LARGE SCALE GENOMIC DNA]</scope>
    <source>
        <strain evidence="5 6">CCFEE 6314</strain>
    </source>
</reference>
<dbReference type="GO" id="GO:0007023">
    <property type="term" value="P:post-chaperonin tubulin folding pathway"/>
    <property type="evidence" value="ECO:0007669"/>
    <property type="project" value="InterPro"/>
</dbReference>
<dbReference type="InterPro" id="IPR021133">
    <property type="entry name" value="HEAT_type_2"/>
</dbReference>
<name>A0A438NES9_EXOME</name>
<dbReference type="EMBL" id="NAJM01000005">
    <property type="protein sequence ID" value="RVX74219.1"/>
    <property type="molecule type" value="Genomic_DNA"/>
</dbReference>
<gene>
    <name evidence="5" type="ORF">B0A52_02051</name>
</gene>
<evidence type="ECO:0000256" key="1">
    <source>
        <dbReference type="ARBA" id="ARBA00023186"/>
    </source>
</evidence>
<evidence type="ECO:0000256" key="2">
    <source>
        <dbReference type="PROSITE-ProRule" id="PRU00103"/>
    </source>
</evidence>
<dbReference type="Gene3D" id="1.25.10.10">
    <property type="entry name" value="Leucine-rich Repeat Variant"/>
    <property type="match status" value="1"/>
</dbReference>
<dbReference type="PROSITE" id="PS50077">
    <property type="entry name" value="HEAT_REPEAT"/>
    <property type="match status" value="1"/>
</dbReference>
<dbReference type="Proteomes" id="UP000288859">
    <property type="component" value="Unassembled WGS sequence"/>
</dbReference>
<organism evidence="5 6">
    <name type="scientific">Exophiala mesophila</name>
    <name type="common">Black yeast-like fungus</name>
    <dbReference type="NCBI Taxonomy" id="212818"/>
    <lineage>
        <taxon>Eukaryota</taxon>
        <taxon>Fungi</taxon>
        <taxon>Dikarya</taxon>
        <taxon>Ascomycota</taxon>
        <taxon>Pezizomycotina</taxon>
        <taxon>Eurotiomycetes</taxon>
        <taxon>Chaetothyriomycetidae</taxon>
        <taxon>Chaetothyriales</taxon>
        <taxon>Herpotrichiellaceae</taxon>
        <taxon>Exophiala</taxon>
    </lineage>
</organism>
<dbReference type="InterPro" id="IPR022577">
    <property type="entry name" value="TBCD_C"/>
</dbReference>
<keyword evidence="1" id="KW-0143">Chaperone</keyword>
<dbReference type="InterPro" id="IPR033162">
    <property type="entry name" value="TBCD"/>
</dbReference>
<evidence type="ECO:0000313" key="5">
    <source>
        <dbReference type="EMBL" id="RVX74219.1"/>
    </source>
</evidence>
<dbReference type="SUPFAM" id="SSF48371">
    <property type="entry name" value="ARM repeat"/>
    <property type="match status" value="2"/>
</dbReference>
<dbReference type="InterPro" id="IPR016024">
    <property type="entry name" value="ARM-type_fold"/>
</dbReference>
<dbReference type="PANTHER" id="PTHR12658">
    <property type="entry name" value="BETA-TUBULIN COFACTOR D"/>
    <property type="match status" value="1"/>
</dbReference>
<dbReference type="GO" id="GO:0005096">
    <property type="term" value="F:GTPase activator activity"/>
    <property type="evidence" value="ECO:0007669"/>
    <property type="project" value="InterPro"/>
</dbReference>
<dbReference type="InterPro" id="IPR011989">
    <property type="entry name" value="ARM-like"/>
</dbReference>
<evidence type="ECO:0000259" key="3">
    <source>
        <dbReference type="Pfam" id="PF12612"/>
    </source>
</evidence>
<dbReference type="Pfam" id="PF25767">
    <property type="entry name" value="ARM_TBCD_2nd"/>
    <property type="match status" value="1"/>
</dbReference>
<dbReference type="Pfam" id="PF23579">
    <property type="entry name" value="ARM_TBCD"/>
    <property type="match status" value="1"/>
</dbReference>
<dbReference type="GO" id="GO:0048487">
    <property type="term" value="F:beta-tubulin binding"/>
    <property type="evidence" value="ECO:0007669"/>
    <property type="project" value="InterPro"/>
</dbReference>
<dbReference type="PANTHER" id="PTHR12658:SF0">
    <property type="entry name" value="TUBULIN-SPECIFIC CHAPERONE D"/>
    <property type="match status" value="1"/>
</dbReference>
<evidence type="ECO:0000313" key="6">
    <source>
        <dbReference type="Proteomes" id="UP000288859"/>
    </source>
</evidence>
<dbReference type="Pfam" id="PF12612">
    <property type="entry name" value="TFCD_C"/>
    <property type="match status" value="1"/>
</dbReference>
<dbReference type="AlphaFoldDB" id="A0A438NES9"/>
<dbReference type="InterPro" id="IPR058033">
    <property type="entry name" value="ARM_TBCD_2nd"/>
</dbReference>
<proteinExistence type="predicted"/>
<feature type="repeat" description="HEAT" evidence="2">
    <location>
        <begin position="368"/>
        <end position="405"/>
    </location>
</feature>
<accession>A0A438NES9</accession>
<dbReference type="GO" id="GO:0000226">
    <property type="term" value="P:microtubule cytoskeleton organization"/>
    <property type="evidence" value="ECO:0007669"/>
    <property type="project" value="TreeGrafter"/>
</dbReference>
<feature type="domain" description="Tubulin-folding cofactor D C-terminal" evidence="3">
    <location>
        <begin position="953"/>
        <end position="1103"/>
    </location>
</feature>
<evidence type="ECO:0000259" key="4">
    <source>
        <dbReference type="Pfam" id="PF25767"/>
    </source>
</evidence>